<protein>
    <submittedName>
        <fullName evidence="2">Putative Transposon Ty3-I Gag-Pol polyprotein</fullName>
    </submittedName>
</protein>
<reference evidence="2 3" key="1">
    <citation type="submission" date="2019-03" db="EMBL/GenBank/DDBJ databases">
        <title>Single cell metagenomics reveals metabolic interactions within the superorganism composed of flagellate Streblomastix strix and complex community of Bacteroidetes bacteria on its surface.</title>
        <authorList>
            <person name="Treitli S.C."/>
            <person name="Kolisko M."/>
            <person name="Husnik F."/>
            <person name="Keeling P."/>
            <person name="Hampl V."/>
        </authorList>
    </citation>
    <scope>NUCLEOTIDE SEQUENCE [LARGE SCALE GENOMIC DNA]</scope>
    <source>
        <strain evidence="2">ST1C</strain>
    </source>
</reference>
<proteinExistence type="predicted"/>
<dbReference type="Pfam" id="PF00078">
    <property type="entry name" value="RVT_1"/>
    <property type="match status" value="1"/>
</dbReference>
<dbReference type="AlphaFoldDB" id="A0A5J4V8B4"/>
<evidence type="ECO:0000259" key="1">
    <source>
        <dbReference type="PROSITE" id="PS50878"/>
    </source>
</evidence>
<evidence type="ECO:0000313" key="2">
    <source>
        <dbReference type="EMBL" id="KAA6378723.1"/>
    </source>
</evidence>
<dbReference type="OrthoDB" id="2897838at2759"/>
<dbReference type="InterPro" id="IPR052055">
    <property type="entry name" value="Hepadnavirus_pol/RT"/>
</dbReference>
<dbReference type="PROSITE" id="PS50878">
    <property type="entry name" value="RT_POL"/>
    <property type="match status" value="1"/>
</dbReference>
<comment type="caution">
    <text evidence="2">The sequence shown here is derived from an EMBL/GenBank/DDBJ whole genome shotgun (WGS) entry which is preliminary data.</text>
</comment>
<dbReference type="InterPro" id="IPR043502">
    <property type="entry name" value="DNA/RNA_pol_sf"/>
</dbReference>
<dbReference type="CDD" id="cd09275">
    <property type="entry name" value="RNase_HI_RT_DIRS1"/>
    <property type="match status" value="1"/>
</dbReference>
<dbReference type="InterPro" id="IPR043128">
    <property type="entry name" value="Rev_trsase/Diguanyl_cyclase"/>
</dbReference>
<dbReference type="InterPro" id="IPR000477">
    <property type="entry name" value="RT_dom"/>
</dbReference>
<dbReference type="Proteomes" id="UP000324800">
    <property type="component" value="Unassembled WGS sequence"/>
</dbReference>
<dbReference type="PANTHER" id="PTHR33050:SF7">
    <property type="entry name" value="RIBONUCLEASE H"/>
    <property type="match status" value="1"/>
</dbReference>
<dbReference type="PANTHER" id="PTHR33050">
    <property type="entry name" value="REVERSE TRANSCRIPTASE DOMAIN-CONTAINING PROTEIN"/>
    <property type="match status" value="1"/>
</dbReference>
<dbReference type="CDD" id="cd03714">
    <property type="entry name" value="RT_DIRS1"/>
    <property type="match status" value="1"/>
</dbReference>
<feature type="domain" description="Reverse transcriptase" evidence="1">
    <location>
        <begin position="97"/>
        <end position="281"/>
    </location>
</feature>
<organism evidence="2 3">
    <name type="scientific">Streblomastix strix</name>
    <dbReference type="NCBI Taxonomy" id="222440"/>
    <lineage>
        <taxon>Eukaryota</taxon>
        <taxon>Metamonada</taxon>
        <taxon>Preaxostyla</taxon>
        <taxon>Oxymonadida</taxon>
        <taxon>Streblomastigidae</taxon>
        <taxon>Streblomastix</taxon>
    </lineage>
</organism>
<name>A0A5J4V8B4_9EUKA</name>
<dbReference type="Gene3D" id="3.10.10.10">
    <property type="entry name" value="HIV Type 1 Reverse Transcriptase, subunit A, domain 1"/>
    <property type="match status" value="1"/>
</dbReference>
<accession>A0A5J4V8B4</accession>
<sequence>MRNHCLQVCKILHLMTSIFYLILINAFDPVGRRLLQFLPAWNKLGVKNLIMKGIEADWISKDSINLLRINKRIRTYNCNHDQSEMMESEIKKELKEGIIKKVQDREVSFYNPCFLIKKKDSNKIRKIIDCTELNCQLKDEHFQMEDLQTVKQLLLPNDFATVVDIHSAFSHIPVAQDLIPFLSFNFQDQAYSYVAMPFGIKSAPRTFCKILRPAIQFIRDQLKLRCVAYCDDLLFLDQNQSKLRIKSLMALKLLQNLGWIISMDKCNLEPQQEFSYLGWKFNSKQMTIQCTEERVKKILIKLQLWEESIQKKQNVRVKDLAGIIGKLSFCRTQIKQASLHLRILNKIKSNAANQNGWNSRTIIHKGALREINWWKLKITQNSPTTLVTRDPEAILTTDASQWGWGGVFQIREQAEIIVHEHNLLKNKVTAIRVQTDNSSTSYNLRRQAAAAPLATMTARILTWAEDHNIQLQPVHIPGILNRTADALSRLSRSGDYFILPSRAQRIMKSLGVQPTLDVFATRKSKILKRYCSPKIDSKALARDGLQVSWKNETPWLHPPIPLIGQCLQKILQQQVQQAIIITPDWKAQFWRPLLDKLTVNRVEVGLSKETLHPGKHMKKKGYLLPPGRIVASLISANQIQMEGVKSSFTTL</sequence>
<evidence type="ECO:0000313" key="3">
    <source>
        <dbReference type="Proteomes" id="UP000324800"/>
    </source>
</evidence>
<dbReference type="Gene3D" id="3.30.70.270">
    <property type="match status" value="1"/>
</dbReference>
<dbReference type="SUPFAM" id="SSF56672">
    <property type="entry name" value="DNA/RNA polymerases"/>
    <property type="match status" value="1"/>
</dbReference>
<dbReference type="EMBL" id="SNRW01008963">
    <property type="protein sequence ID" value="KAA6378723.1"/>
    <property type="molecule type" value="Genomic_DNA"/>
</dbReference>
<gene>
    <name evidence="2" type="ORF">EZS28_025750</name>
</gene>